<keyword evidence="2" id="KW-1185">Reference proteome</keyword>
<sequence>MTIWLTYQQQNTVFGQRKEIEIYKTRKTTPNNNERNEKKIPRFLLRYALLSVAVEQTPEII</sequence>
<evidence type="ECO:0000313" key="2">
    <source>
        <dbReference type="Proteomes" id="UP000887458"/>
    </source>
</evidence>
<protein>
    <submittedName>
        <fullName evidence="1">Uncharacterized protein</fullName>
    </submittedName>
</protein>
<accession>A0ABQ8J173</accession>
<comment type="caution">
    <text evidence="1">The sequence shown here is derived from an EMBL/GenBank/DDBJ whole genome shotgun (WGS) entry which is preliminary data.</text>
</comment>
<reference evidence="1 2" key="1">
    <citation type="journal article" date="2018" name="J. Allergy Clin. Immunol.">
        <title>High-quality assembly of Dermatophagoides pteronyssinus genome and transcriptome reveals a wide range of novel allergens.</title>
        <authorList>
            <person name="Liu X.Y."/>
            <person name="Yang K.Y."/>
            <person name="Wang M.Q."/>
            <person name="Kwok J.S."/>
            <person name="Zeng X."/>
            <person name="Yang Z."/>
            <person name="Xiao X.J."/>
            <person name="Lau C.P."/>
            <person name="Li Y."/>
            <person name="Huang Z.M."/>
            <person name="Ba J.G."/>
            <person name="Yim A.K."/>
            <person name="Ouyang C.Y."/>
            <person name="Ngai S.M."/>
            <person name="Chan T.F."/>
            <person name="Leung E.L."/>
            <person name="Liu L."/>
            <person name="Liu Z.G."/>
            <person name="Tsui S.K."/>
        </authorList>
    </citation>
    <scope>NUCLEOTIDE SEQUENCE [LARGE SCALE GENOMIC DNA]</scope>
    <source>
        <strain evidence="1">Derp</strain>
    </source>
</reference>
<dbReference type="Proteomes" id="UP000887458">
    <property type="component" value="Unassembled WGS sequence"/>
</dbReference>
<evidence type="ECO:0000313" key="1">
    <source>
        <dbReference type="EMBL" id="KAH9416267.1"/>
    </source>
</evidence>
<gene>
    <name evidence="1" type="ORF">DERP_000766</name>
</gene>
<dbReference type="EMBL" id="NJHN03000095">
    <property type="protein sequence ID" value="KAH9416267.1"/>
    <property type="molecule type" value="Genomic_DNA"/>
</dbReference>
<organism evidence="1 2">
    <name type="scientific">Dermatophagoides pteronyssinus</name>
    <name type="common">European house dust mite</name>
    <dbReference type="NCBI Taxonomy" id="6956"/>
    <lineage>
        <taxon>Eukaryota</taxon>
        <taxon>Metazoa</taxon>
        <taxon>Ecdysozoa</taxon>
        <taxon>Arthropoda</taxon>
        <taxon>Chelicerata</taxon>
        <taxon>Arachnida</taxon>
        <taxon>Acari</taxon>
        <taxon>Acariformes</taxon>
        <taxon>Sarcoptiformes</taxon>
        <taxon>Astigmata</taxon>
        <taxon>Psoroptidia</taxon>
        <taxon>Analgoidea</taxon>
        <taxon>Pyroglyphidae</taxon>
        <taxon>Dermatophagoidinae</taxon>
        <taxon>Dermatophagoides</taxon>
    </lineage>
</organism>
<proteinExistence type="predicted"/>
<name>A0ABQ8J173_DERPT</name>
<reference evidence="1 2" key="2">
    <citation type="journal article" date="2022" name="Mol. Biol. Evol.">
        <title>Comparative Genomics Reveals Insights into the Divergent Evolution of Astigmatic Mites and Household Pest Adaptations.</title>
        <authorList>
            <person name="Xiong Q."/>
            <person name="Wan A.T."/>
            <person name="Liu X."/>
            <person name="Fung C.S."/>
            <person name="Xiao X."/>
            <person name="Malainual N."/>
            <person name="Hou J."/>
            <person name="Wang L."/>
            <person name="Wang M."/>
            <person name="Yang K.Y."/>
            <person name="Cui Y."/>
            <person name="Leung E.L."/>
            <person name="Nong W."/>
            <person name="Shin S.K."/>
            <person name="Au S.W."/>
            <person name="Jeong K.Y."/>
            <person name="Chew F.T."/>
            <person name="Hui J.H."/>
            <person name="Leung T.F."/>
            <person name="Tungtrongchitr A."/>
            <person name="Zhong N."/>
            <person name="Liu Z."/>
            <person name="Tsui S.K."/>
        </authorList>
    </citation>
    <scope>NUCLEOTIDE SEQUENCE [LARGE SCALE GENOMIC DNA]</scope>
    <source>
        <strain evidence="1">Derp</strain>
    </source>
</reference>